<sequence length="218" mass="26095">MKKNKKNSVKLPEFRMYRNEYPKIDDLVMAKVTRIEDTGVYLSLLEYQNLEGLMMHSELSKRRWRTVSKMVQVHRQEIVMVMRVDREKGYVDLSKKRVPPTERSRFLERYKNSRKVHSIFRQVCVKCNFSIEETYKSFGWQLYDDFPHAIDGLDYLNTYPKEFLEKYDVPNEIKNSLIENVSHRLTKKKRKVRALFEINCFTPSGILSIRKALEQGEN</sequence>
<evidence type="ECO:0000313" key="5">
    <source>
        <dbReference type="EMBL" id="MES1922291.1"/>
    </source>
</evidence>
<dbReference type="PANTHER" id="PTHR10602">
    <property type="entry name" value="EUKARYOTIC TRANSLATION INITIATION FACTOR 2 SUBUNIT 1"/>
    <property type="match status" value="1"/>
</dbReference>
<dbReference type="SUPFAM" id="SSF50249">
    <property type="entry name" value="Nucleic acid-binding proteins"/>
    <property type="match status" value="1"/>
</dbReference>
<dbReference type="InterPro" id="IPR012340">
    <property type="entry name" value="NA-bd_OB-fold"/>
</dbReference>
<organism evidence="5 6">
    <name type="scientific">Bonamia ostreae</name>
    <dbReference type="NCBI Taxonomy" id="126728"/>
    <lineage>
        <taxon>Eukaryota</taxon>
        <taxon>Sar</taxon>
        <taxon>Rhizaria</taxon>
        <taxon>Endomyxa</taxon>
        <taxon>Ascetosporea</taxon>
        <taxon>Haplosporida</taxon>
        <taxon>Bonamia</taxon>
    </lineage>
</organism>
<dbReference type="Pfam" id="PF00575">
    <property type="entry name" value="S1"/>
    <property type="match status" value="1"/>
</dbReference>
<feature type="non-terminal residue" evidence="5">
    <location>
        <position position="218"/>
    </location>
</feature>
<dbReference type="PROSITE" id="PS50126">
    <property type="entry name" value="S1"/>
    <property type="match status" value="1"/>
</dbReference>
<dbReference type="Gene3D" id="1.10.150.190">
    <property type="entry name" value="Translation initiation factor 2, subunit 1, domain 2"/>
    <property type="match status" value="1"/>
</dbReference>
<dbReference type="InterPro" id="IPR003029">
    <property type="entry name" value="S1_domain"/>
</dbReference>
<dbReference type="Pfam" id="PF07541">
    <property type="entry name" value="EIF_2_alpha"/>
    <property type="match status" value="1"/>
</dbReference>
<evidence type="ECO:0000313" key="6">
    <source>
        <dbReference type="Proteomes" id="UP001439008"/>
    </source>
</evidence>
<dbReference type="CDD" id="cd04452">
    <property type="entry name" value="S1_IF2_alpha"/>
    <property type="match status" value="1"/>
</dbReference>
<accession>A0ABV2ARJ9</accession>
<dbReference type="EMBL" id="JBDODL010002532">
    <property type="protein sequence ID" value="MES1922291.1"/>
    <property type="molecule type" value="Genomic_DNA"/>
</dbReference>
<keyword evidence="3" id="KW-0648">Protein biosynthesis</keyword>
<dbReference type="SUPFAM" id="SSF116742">
    <property type="entry name" value="eIF2alpha middle domain-like"/>
    <property type="match status" value="1"/>
</dbReference>
<dbReference type="SMART" id="SM00316">
    <property type="entry name" value="S1"/>
    <property type="match status" value="1"/>
</dbReference>
<evidence type="ECO:0000256" key="2">
    <source>
        <dbReference type="ARBA" id="ARBA00022540"/>
    </source>
</evidence>
<feature type="domain" description="S1 motif" evidence="4">
    <location>
        <begin position="25"/>
        <end position="96"/>
    </location>
</feature>
<proteinExistence type="inferred from homology"/>
<dbReference type="PANTHER" id="PTHR10602:SF0">
    <property type="entry name" value="EUKARYOTIC TRANSLATION INITIATION FACTOR 2 SUBUNIT 1"/>
    <property type="match status" value="1"/>
</dbReference>
<gene>
    <name evidence="5" type="ORF">MHBO_003800</name>
</gene>
<reference evidence="5 6" key="1">
    <citation type="journal article" date="2024" name="BMC Biol.">
        <title>Comparative genomics of Ascetosporea gives new insight into the evolutionary basis for animal parasitism in Rhizaria.</title>
        <authorList>
            <person name="Hiltunen Thoren M."/>
            <person name="Onut-Brannstrom I."/>
            <person name="Alfjorden A."/>
            <person name="Peckova H."/>
            <person name="Swords F."/>
            <person name="Hooper C."/>
            <person name="Holzer A.S."/>
            <person name="Bass D."/>
            <person name="Burki F."/>
        </authorList>
    </citation>
    <scope>NUCLEOTIDE SEQUENCE [LARGE SCALE GENOMIC DNA]</scope>
    <source>
        <strain evidence="5">20-A016</strain>
    </source>
</reference>
<dbReference type="Gene3D" id="2.40.50.140">
    <property type="entry name" value="Nucleic acid-binding proteins"/>
    <property type="match status" value="1"/>
</dbReference>
<evidence type="ECO:0000256" key="1">
    <source>
        <dbReference type="ARBA" id="ARBA00007223"/>
    </source>
</evidence>
<evidence type="ECO:0000256" key="3">
    <source>
        <dbReference type="ARBA" id="ARBA00022917"/>
    </source>
</evidence>
<protein>
    <recommendedName>
        <fullName evidence="4">S1 motif domain-containing protein</fullName>
    </recommendedName>
</protein>
<keyword evidence="2" id="KW-0396">Initiation factor</keyword>
<comment type="similarity">
    <text evidence="1">Belongs to the eIF-2-alpha family.</text>
</comment>
<dbReference type="Proteomes" id="UP001439008">
    <property type="component" value="Unassembled WGS sequence"/>
</dbReference>
<keyword evidence="6" id="KW-1185">Reference proteome</keyword>
<evidence type="ECO:0000259" key="4">
    <source>
        <dbReference type="PROSITE" id="PS50126"/>
    </source>
</evidence>
<dbReference type="InterPro" id="IPR024054">
    <property type="entry name" value="TIF2_asu_middle_sf"/>
</dbReference>
<dbReference type="InterPro" id="IPR011488">
    <property type="entry name" value="TIF_2_asu"/>
</dbReference>
<comment type="caution">
    <text evidence="5">The sequence shown here is derived from an EMBL/GenBank/DDBJ whole genome shotgun (WGS) entry which is preliminary data.</text>
</comment>
<dbReference type="InterPro" id="IPR044126">
    <property type="entry name" value="S1_IF2_alpha"/>
</dbReference>
<name>A0ABV2ARJ9_9EUKA</name>